<sequence length="83" mass="9456">MLTKHAEKRLQQRAIPEEMLLFISLYGEEVAQKGGSHEHRLTKRAVKALRKDLKKVLQHLDSLSNTYVIEGTEGKIITAGHKH</sequence>
<comment type="caution">
    <text evidence="1">The sequence shown here is derived from an EMBL/GenBank/DDBJ whole genome shotgun (WGS) entry which is preliminary data.</text>
</comment>
<protein>
    <recommendedName>
        <fullName evidence="3">DUF4258 domain-containing protein</fullName>
    </recommendedName>
</protein>
<reference evidence="1 2" key="1">
    <citation type="submission" date="2018-11" db="EMBL/GenBank/DDBJ databases">
        <title>The draft genome sequence of Amphritea opalescens ANRC-JH13T.</title>
        <authorList>
            <person name="Fang Z."/>
            <person name="Zhang Y."/>
            <person name="Han X."/>
        </authorList>
    </citation>
    <scope>NUCLEOTIDE SEQUENCE [LARGE SCALE GENOMIC DNA]</scope>
    <source>
        <strain evidence="1 2">ANRC-JH13</strain>
    </source>
</reference>
<organism evidence="1 2">
    <name type="scientific">Amphritea opalescens</name>
    <dbReference type="NCBI Taxonomy" id="2490544"/>
    <lineage>
        <taxon>Bacteria</taxon>
        <taxon>Pseudomonadati</taxon>
        <taxon>Pseudomonadota</taxon>
        <taxon>Gammaproteobacteria</taxon>
        <taxon>Oceanospirillales</taxon>
        <taxon>Oceanospirillaceae</taxon>
        <taxon>Amphritea</taxon>
    </lineage>
</organism>
<evidence type="ECO:0000313" key="2">
    <source>
        <dbReference type="Proteomes" id="UP000283087"/>
    </source>
</evidence>
<dbReference type="Proteomes" id="UP000283087">
    <property type="component" value="Unassembled WGS sequence"/>
</dbReference>
<dbReference type="EMBL" id="RQXW01000002">
    <property type="protein sequence ID" value="RTE67325.1"/>
    <property type="molecule type" value="Genomic_DNA"/>
</dbReference>
<evidence type="ECO:0008006" key="3">
    <source>
        <dbReference type="Google" id="ProtNLM"/>
    </source>
</evidence>
<evidence type="ECO:0000313" key="1">
    <source>
        <dbReference type="EMBL" id="RTE67325.1"/>
    </source>
</evidence>
<keyword evidence="2" id="KW-1185">Reference proteome</keyword>
<dbReference type="OrthoDB" id="5587990at2"/>
<name>A0A430KUX9_9GAMM</name>
<proteinExistence type="predicted"/>
<dbReference type="RefSeq" id="WP_126157292.1">
    <property type="nucleotide sequence ID" value="NZ_RQXW01000002.1"/>
</dbReference>
<gene>
    <name evidence="1" type="ORF">EH243_03745</name>
</gene>
<accession>A0A430KUX9</accession>
<dbReference type="AlphaFoldDB" id="A0A430KUX9"/>